<comment type="caution">
    <text evidence="1">The sequence shown here is derived from an EMBL/GenBank/DDBJ whole genome shotgun (WGS) entry which is preliminary data.</text>
</comment>
<reference evidence="1 2" key="1">
    <citation type="submission" date="2018-08" db="EMBL/GenBank/DDBJ databases">
        <title>Lysobacter soli KCTC 22011, whole genome shotgun sequence.</title>
        <authorList>
            <person name="Zhang X."/>
            <person name="Feng G."/>
            <person name="Zhu H."/>
        </authorList>
    </citation>
    <scope>NUCLEOTIDE SEQUENCE [LARGE SCALE GENOMIC DNA]</scope>
    <source>
        <strain evidence="1 2">KCTC 22011</strain>
    </source>
</reference>
<dbReference type="RefSeq" id="WP_115841630.1">
    <property type="nucleotide sequence ID" value="NZ_CP091317.1"/>
</dbReference>
<dbReference type="Proteomes" id="UP000256829">
    <property type="component" value="Unassembled WGS sequence"/>
</dbReference>
<organism evidence="1 2">
    <name type="scientific">Lysobacter soli</name>
    <dbReference type="NCBI Taxonomy" id="453783"/>
    <lineage>
        <taxon>Bacteria</taxon>
        <taxon>Pseudomonadati</taxon>
        <taxon>Pseudomonadota</taxon>
        <taxon>Gammaproteobacteria</taxon>
        <taxon>Lysobacterales</taxon>
        <taxon>Lysobacteraceae</taxon>
        <taxon>Lysobacter</taxon>
    </lineage>
</organism>
<protein>
    <submittedName>
        <fullName evidence="1">Uncharacterized protein</fullName>
    </submittedName>
</protein>
<sequence>MATVERRTPSGGIRVQRRIGLTIPQRTMLQACERCGWRLAFVRTPLDHPTPVLFATARDFVVVREDGSIDRWPEIALRH</sequence>
<dbReference type="EMBL" id="QTJR01000003">
    <property type="protein sequence ID" value="RDY68205.1"/>
    <property type="molecule type" value="Genomic_DNA"/>
</dbReference>
<dbReference type="AlphaFoldDB" id="A0A3D8VFW1"/>
<evidence type="ECO:0000313" key="1">
    <source>
        <dbReference type="EMBL" id="RDY68205.1"/>
    </source>
</evidence>
<evidence type="ECO:0000313" key="2">
    <source>
        <dbReference type="Proteomes" id="UP000256829"/>
    </source>
</evidence>
<gene>
    <name evidence="1" type="ORF">DX912_06260</name>
</gene>
<name>A0A3D8VFW1_9GAMM</name>
<keyword evidence="2" id="KW-1185">Reference proteome</keyword>
<proteinExistence type="predicted"/>
<accession>A0A3D8VFW1</accession>